<sequence>MLSNKKYLGTSLATQMILIPFLLTIGLLMVSSITDGLSLYELGRDARKLILLLIALTGSVMVGIFVGYFFARLSKHKPDSAKERYFPALVPIIYALVFAIVALTFSKGNFNSGWWGVYALKNPMLLIFGLGLSLSGLHFIIPVAELMGYVGFLMGIGLFEWTAKTAVNGALARNFKVALALLCFFVFAFSGIVTREVINNGMIELLYGKSTVGKDLTEFDLMEKAPFKPDNGLAKLDKPASLQFTKLDSMPRLDGATAAYPVYAAFVEAVYKGLGDYYTVNKNNNEKDISTAFVASERFPLDLVKCSKTGTAYERLIAGQTDMIFVAEPSKAHLEEIKAKGDEFVLTPIGSEAFVFFTNSKNSVESLTVKQIQDIYSGKITRWKEVGGPWNKILPYQRPENSGSQTVMQNKVMKDMIMLEQTRETRAGGMGEIISQVASYKNAKNAIGYSFMYYSTEMIRNNQIKYLAIDGVKPTPETVRNKTYPFTVPVYAVTLKSNKKENVSKFLNWILSEEGQGLVEETGYVSAK</sequence>
<dbReference type="Gene3D" id="3.40.190.10">
    <property type="entry name" value="Periplasmic binding protein-like II"/>
    <property type="match status" value="2"/>
</dbReference>
<keyword evidence="9" id="KW-0472">Membrane</keyword>
<dbReference type="Proteomes" id="UP000183954">
    <property type="component" value="Unassembled WGS sequence"/>
</dbReference>
<keyword evidence="6" id="KW-0732">Signal</keyword>
<dbReference type="PANTHER" id="PTHR30570">
    <property type="entry name" value="PERIPLASMIC PHOSPHATE BINDING COMPONENT OF PHOSPHATE ABC TRANSPORTER"/>
    <property type="match status" value="1"/>
</dbReference>
<evidence type="ECO:0000313" key="11">
    <source>
        <dbReference type="EMBL" id="SHI08138.1"/>
    </source>
</evidence>
<accession>A0A1M5Y8J3</accession>
<evidence type="ECO:0000256" key="8">
    <source>
        <dbReference type="ARBA" id="ARBA00023288"/>
    </source>
</evidence>
<feature type="domain" description="PBP" evidence="10">
    <location>
        <begin position="255"/>
        <end position="514"/>
    </location>
</feature>
<dbReference type="InterPro" id="IPR050811">
    <property type="entry name" value="Phosphate_ABC_transporter"/>
</dbReference>
<reference evidence="12" key="1">
    <citation type="submission" date="2016-11" db="EMBL/GenBank/DDBJ databases">
        <authorList>
            <person name="Varghese N."/>
            <person name="Submissions S."/>
        </authorList>
    </citation>
    <scope>NUCLEOTIDE SEQUENCE [LARGE SCALE GENOMIC DNA]</scope>
    <source>
        <strain evidence="12">DSM 15449</strain>
    </source>
</reference>
<evidence type="ECO:0000256" key="1">
    <source>
        <dbReference type="ARBA" id="ARBA00002841"/>
    </source>
</evidence>
<comment type="similarity">
    <text evidence="3">Belongs to the PstS family.</text>
</comment>
<evidence type="ECO:0000256" key="2">
    <source>
        <dbReference type="ARBA" id="ARBA00004193"/>
    </source>
</evidence>
<evidence type="ECO:0000313" key="12">
    <source>
        <dbReference type="Proteomes" id="UP000183954"/>
    </source>
</evidence>
<feature type="transmembrane region" description="Helical" evidence="9">
    <location>
        <begin position="85"/>
        <end position="105"/>
    </location>
</feature>
<dbReference type="SUPFAM" id="SSF53850">
    <property type="entry name" value="Periplasmic binding protein-like II"/>
    <property type="match status" value="1"/>
</dbReference>
<organism evidence="11 12">
    <name type="scientific">Desulfosporosinus lacus DSM 15449</name>
    <dbReference type="NCBI Taxonomy" id="1121420"/>
    <lineage>
        <taxon>Bacteria</taxon>
        <taxon>Bacillati</taxon>
        <taxon>Bacillota</taxon>
        <taxon>Clostridia</taxon>
        <taxon>Eubacteriales</taxon>
        <taxon>Desulfitobacteriaceae</taxon>
        <taxon>Desulfosporosinus</taxon>
    </lineage>
</organism>
<evidence type="ECO:0000256" key="9">
    <source>
        <dbReference type="SAM" id="Phobius"/>
    </source>
</evidence>
<evidence type="ECO:0000256" key="7">
    <source>
        <dbReference type="ARBA" id="ARBA00023139"/>
    </source>
</evidence>
<feature type="transmembrane region" description="Helical" evidence="9">
    <location>
        <begin position="50"/>
        <end position="73"/>
    </location>
</feature>
<feature type="transmembrane region" description="Helical" evidence="9">
    <location>
        <begin position="12"/>
        <end position="30"/>
    </location>
</feature>
<proteinExistence type="inferred from homology"/>
<evidence type="ECO:0000256" key="6">
    <source>
        <dbReference type="ARBA" id="ARBA00022729"/>
    </source>
</evidence>
<keyword evidence="9" id="KW-1133">Transmembrane helix</keyword>
<feature type="transmembrane region" description="Helical" evidence="9">
    <location>
        <begin position="175"/>
        <end position="193"/>
    </location>
</feature>
<dbReference type="Pfam" id="PF12849">
    <property type="entry name" value="PBP_like_2"/>
    <property type="match status" value="1"/>
</dbReference>
<dbReference type="STRING" id="1121420.SAMN02746098_02336"/>
<keyword evidence="8" id="KW-0449">Lipoprotein</keyword>
<comment type="subcellular location">
    <subcellularLocation>
        <location evidence="2">Cell membrane</location>
        <topology evidence="2">Lipid-anchor</topology>
    </subcellularLocation>
</comment>
<dbReference type="PANTHER" id="PTHR30570:SF1">
    <property type="entry name" value="PHOSPHATE-BINDING PROTEIN PSTS"/>
    <property type="match status" value="1"/>
</dbReference>
<evidence type="ECO:0000256" key="5">
    <source>
        <dbReference type="ARBA" id="ARBA00022592"/>
    </source>
</evidence>
<dbReference type="OrthoDB" id="9790048at2"/>
<feature type="transmembrane region" description="Helical" evidence="9">
    <location>
        <begin position="125"/>
        <end position="154"/>
    </location>
</feature>
<dbReference type="InterPro" id="IPR024370">
    <property type="entry name" value="PBP_domain"/>
</dbReference>
<evidence type="ECO:0000256" key="3">
    <source>
        <dbReference type="ARBA" id="ARBA00008725"/>
    </source>
</evidence>
<name>A0A1M5Y8J3_9FIRM</name>
<keyword evidence="12" id="KW-1185">Reference proteome</keyword>
<protein>
    <submittedName>
        <fullName evidence="11">Phosphate ABC transporter substrate-binding protein, PhoT family</fullName>
    </submittedName>
</protein>
<comment type="subunit">
    <text evidence="4">The complex is composed of two ATP-binding proteins (PstB), two transmembrane proteins (PstC and PstA) and a solute-binding protein (PstS).</text>
</comment>
<dbReference type="RefSeq" id="WP_073029897.1">
    <property type="nucleotide sequence ID" value="NZ_FQXJ01000007.1"/>
</dbReference>
<dbReference type="GO" id="GO:0006817">
    <property type="term" value="P:phosphate ion transport"/>
    <property type="evidence" value="ECO:0007669"/>
    <property type="project" value="UniProtKB-KW"/>
</dbReference>
<dbReference type="GO" id="GO:0005886">
    <property type="term" value="C:plasma membrane"/>
    <property type="evidence" value="ECO:0007669"/>
    <property type="project" value="UniProtKB-SubCell"/>
</dbReference>
<keyword evidence="5" id="KW-0592">Phosphate transport</keyword>
<keyword evidence="9" id="KW-0812">Transmembrane</keyword>
<keyword evidence="5" id="KW-0813">Transport</keyword>
<dbReference type="AlphaFoldDB" id="A0A1M5Y8J3"/>
<evidence type="ECO:0000256" key="4">
    <source>
        <dbReference type="ARBA" id="ARBA00011529"/>
    </source>
</evidence>
<comment type="function">
    <text evidence="1">Part of the ABC transporter complex PstSACB involved in phosphate import.</text>
</comment>
<dbReference type="EMBL" id="FQXJ01000007">
    <property type="protein sequence ID" value="SHI08138.1"/>
    <property type="molecule type" value="Genomic_DNA"/>
</dbReference>
<keyword evidence="7" id="KW-0564">Palmitate</keyword>
<gene>
    <name evidence="11" type="ORF">SAMN02746098_02336</name>
</gene>
<evidence type="ECO:0000259" key="10">
    <source>
        <dbReference type="Pfam" id="PF12849"/>
    </source>
</evidence>